<feature type="compositionally biased region" description="Acidic residues" evidence="1">
    <location>
        <begin position="316"/>
        <end position="330"/>
    </location>
</feature>
<gene>
    <name evidence="2" type="ORF">DFH08DRAFT_1078008</name>
</gene>
<dbReference type="AlphaFoldDB" id="A0AAD7A9S2"/>
<keyword evidence="3" id="KW-1185">Reference proteome</keyword>
<feature type="compositionally biased region" description="Basic and acidic residues" evidence="1">
    <location>
        <begin position="337"/>
        <end position="351"/>
    </location>
</feature>
<sequence>MASHKTEMRITVVDNFDFDDWPALQECSILTPHSLCPRDVTVDGDELSVSHLTPNSISGKFAWDDRSKTPTTGNTFGFPLSPASAVSKFPPETQSPFEKHKRRLRRYTAAESGLARLPAPSPLSPSQLRNNAVQYAASSVAIHIREARQSLRALRNSGRRDSTRWMAEHRLTALESLQAELVASSSAQYREDARAKREEANLVRFLGVRKGDELVPVFTRKHGLRRPPSTTTTTTGPERRHITSGSPMQLQAEVMPVRHTARSEWPWETRVRSVLLNPTPATPLRIHTPTSSMALSTPTSGIFSSIGEPETPLTEVENDSEEEEEDEYEDYPTFRVDSARSDSPDSLEWHRPRGPRHRPPSRSSKLPLPPPAPAPQRPLPPLTTNLTPDASYAWLADPSTWASPGTSAWRGDGWEVVPVSATASAFATPTSASPTSASSYAPFARTPTSATLPAISPLPPAPAHRFWTRSGERSAHRRLPSLRPISEAARDAALYAVKPLPAPPSATSATSSTFTSTSSTSSNKSNSNSNPATPPATPQRKGRHFFAGLVRRRLPPPPVMADVVERQMEAERERNKLRKRGSVRSLRSGTVPLSARSEQSFGVEDY</sequence>
<feature type="compositionally biased region" description="Basic and acidic residues" evidence="1">
    <location>
        <begin position="563"/>
        <end position="574"/>
    </location>
</feature>
<evidence type="ECO:0000313" key="3">
    <source>
        <dbReference type="Proteomes" id="UP001218218"/>
    </source>
</evidence>
<feature type="compositionally biased region" description="Polar residues" evidence="1">
    <location>
        <begin position="288"/>
        <end position="303"/>
    </location>
</feature>
<comment type="caution">
    <text evidence="2">The sequence shown here is derived from an EMBL/GenBank/DDBJ whole genome shotgun (WGS) entry which is preliminary data.</text>
</comment>
<feature type="region of interest" description="Disordered" evidence="1">
    <location>
        <begin position="499"/>
        <end position="541"/>
    </location>
</feature>
<organism evidence="2 3">
    <name type="scientific">Mycena albidolilacea</name>
    <dbReference type="NCBI Taxonomy" id="1033008"/>
    <lineage>
        <taxon>Eukaryota</taxon>
        <taxon>Fungi</taxon>
        <taxon>Dikarya</taxon>
        <taxon>Basidiomycota</taxon>
        <taxon>Agaricomycotina</taxon>
        <taxon>Agaricomycetes</taxon>
        <taxon>Agaricomycetidae</taxon>
        <taxon>Agaricales</taxon>
        <taxon>Marasmiineae</taxon>
        <taxon>Mycenaceae</taxon>
        <taxon>Mycena</taxon>
    </lineage>
</organism>
<protein>
    <submittedName>
        <fullName evidence="2">Uncharacterized protein</fullName>
    </submittedName>
</protein>
<accession>A0AAD7A9S2</accession>
<dbReference type="Proteomes" id="UP001218218">
    <property type="component" value="Unassembled WGS sequence"/>
</dbReference>
<dbReference type="EMBL" id="JARIHO010000012">
    <property type="protein sequence ID" value="KAJ7352295.1"/>
    <property type="molecule type" value="Genomic_DNA"/>
</dbReference>
<feature type="compositionally biased region" description="Low complexity" evidence="1">
    <location>
        <begin position="505"/>
        <end position="531"/>
    </location>
</feature>
<feature type="region of interest" description="Disordered" evidence="1">
    <location>
        <begin position="60"/>
        <end position="99"/>
    </location>
</feature>
<proteinExistence type="predicted"/>
<feature type="compositionally biased region" description="Pro residues" evidence="1">
    <location>
        <begin position="367"/>
        <end position="381"/>
    </location>
</feature>
<name>A0AAD7A9S2_9AGAR</name>
<evidence type="ECO:0000256" key="1">
    <source>
        <dbReference type="SAM" id="MobiDB-lite"/>
    </source>
</evidence>
<feature type="region of interest" description="Disordered" evidence="1">
    <location>
        <begin position="280"/>
        <end position="385"/>
    </location>
</feature>
<evidence type="ECO:0000313" key="2">
    <source>
        <dbReference type="EMBL" id="KAJ7352295.1"/>
    </source>
</evidence>
<reference evidence="2" key="1">
    <citation type="submission" date="2023-03" db="EMBL/GenBank/DDBJ databases">
        <title>Massive genome expansion in bonnet fungi (Mycena s.s.) driven by repeated elements and novel gene families across ecological guilds.</title>
        <authorList>
            <consortium name="Lawrence Berkeley National Laboratory"/>
            <person name="Harder C.B."/>
            <person name="Miyauchi S."/>
            <person name="Viragh M."/>
            <person name="Kuo A."/>
            <person name="Thoen E."/>
            <person name="Andreopoulos B."/>
            <person name="Lu D."/>
            <person name="Skrede I."/>
            <person name="Drula E."/>
            <person name="Henrissat B."/>
            <person name="Morin E."/>
            <person name="Kohler A."/>
            <person name="Barry K."/>
            <person name="LaButti K."/>
            <person name="Morin E."/>
            <person name="Salamov A."/>
            <person name="Lipzen A."/>
            <person name="Mereny Z."/>
            <person name="Hegedus B."/>
            <person name="Baldrian P."/>
            <person name="Stursova M."/>
            <person name="Weitz H."/>
            <person name="Taylor A."/>
            <person name="Grigoriev I.V."/>
            <person name="Nagy L.G."/>
            <person name="Martin F."/>
            <person name="Kauserud H."/>
        </authorList>
    </citation>
    <scope>NUCLEOTIDE SEQUENCE</scope>
    <source>
        <strain evidence="2">CBHHK002</strain>
    </source>
</reference>
<feature type="region of interest" description="Disordered" evidence="1">
    <location>
        <begin position="553"/>
        <end position="606"/>
    </location>
</feature>
<feature type="region of interest" description="Disordered" evidence="1">
    <location>
        <begin position="222"/>
        <end position="245"/>
    </location>
</feature>